<reference evidence="1" key="1">
    <citation type="submission" date="2019-08" db="EMBL/GenBank/DDBJ databases">
        <title>Genome sequence of Clostridiales bacterium MT110.</title>
        <authorList>
            <person name="Cao J."/>
        </authorList>
    </citation>
    <scope>NUCLEOTIDE SEQUENCE</scope>
    <source>
        <strain evidence="1">MT110</strain>
    </source>
</reference>
<dbReference type="Proteomes" id="UP000594014">
    <property type="component" value="Chromosome"/>
</dbReference>
<organism evidence="1 2">
    <name type="scientific">Anoxybacterium hadale</name>
    <dbReference type="NCBI Taxonomy" id="3408580"/>
    <lineage>
        <taxon>Bacteria</taxon>
        <taxon>Bacillati</taxon>
        <taxon>Bacillota</taxon>
        <taxon>Clostridia</taxon>
        <taxon>Peptostreptococcales</taxon>
        <taxon>Anaerovoracaceae</taxon>
        <taxon>Anoxybacterium</taxon>
    </lineage>
</organism>
<sequence length="319" mass="34407">MGKYKVLVTARSFGSADGDAVKLLEENNCNVIKLSAESGPISEQLKLELPGADAVIAGLEHYERELLAGAAKLKVISRYGVGYDKIDLDAAAEGNITVTVTPGANGDSVADMAVALMLSAARNISFMDQCIKEKDQKRPIGVEMWDKTLGVIGAGRIGQGVARRCRGFNMKILCYDTYRDESFQKECNAEYTNFETILKEADFITIHAPLNDETENMFGAEQFKKMKNRAVIVNTARGGIIDEVALYEALKNGEIGAAGLDATLEEPPYTSMLLTLPNCTLTPHAGAATYEASSKMSLLAAQNVIDVLKTGSCQFTVSK</sequence>
<dbReference type="EMBL" id="CP042469">
    <property type="protein sequence ID" value="QOX64877.1"/>
    <property type="molecule type" value="Genomic_DNA"/>
</dbReference>
<evidence type="ECO:0000313" key="2">
    <source>
        <dbReference type="Proteomes" id="UP000594014"/>
    </source>
</evidence>
<protein>
    <submittedName>
        <fullName evidence="1">Phosphoglycerate dehydrogenase</fullName>
    </submittedName>
</protein>
<accession>A0ACD1AEC8</accession>
<gene>
    <name evidence="1" type="ORF">FRZ06_16750</name>
</gene>
<name>A0ACD1AEC8_9FIRM</name>
<evidence type="ECO:0000313" key="1">
    <source>
        <dbReference type="EMBL" id="QOX64877.1"/>
    </source>
</evidence>
<proteinExistence type="predicted"/>
<keyword evidence="2" id="KW-1185">Reference proteome</keyword>